<evidence type="ECO:0000313" key="2">
    <source>
        <dbReference type="EMBL" id="OYX32345.1"/>
    </source>
</evidence>
<sequence length="560" mass="59924">MIQPVGSAMSDDHSFVGGAPALALARQRLRGDLASLYGAARAGALAEALIRIAGAAASARPAPLRALDQSRAADPAWFLSQRQLGYCAYVDRFCGTLANLPGRADWLADLGVTYLHLLPLLKMRAGDNDGGFAVSDFGAVDPRFGGPGDLARAADSLRARGISLCLDLVLNHVADDHPWAQAARAGDAHHRGFFHVLPDDEAVTRAERTLAEVFPASAPGNFTWSPDLGGWVWTTFYPFQWDLNWSNPDVLVAVAEALLDLANQGVESFRLDSVPYLWKRIGTACKDLPETHAVLGVLRTVADLACPGVLLKAEAVTATRHMSRYLGSEARPEAHLAYHNSLMVALWTSLAEETAEAVTDVIARTPAAPEATTWALYARCHDDIGWHLLITDDGPAARPRAEALSAFYGGGDSDFARGVTFQAGSGALATCGMSASLAGLEAAEISGDAGALAAAIARIRLIHALVLLLPGLPILYMGDEIGLLNDPDWRSRDRFAEDERGLNRPFMDWSRAATPVGDRVLATLRSLVSLRRENEAFRADAGCEIVPSGDARVLRVRRGT</sequence>
<dbReference type="InterPro" id="IPR017853">
    <property type="entry name" value="GH"/>
</dbReference>
<dbReference type="AlphaFoldDB" id="A0A258FII0"/>
<protein>
    <recommendedName>
        <fullName evidence="1">Glycosyl hydrolase family 13 catalytic domain-containing protein</fullName>
    </recommendedName>
</protein>
<dbReference type="GO" id="GO:0005975">
    <property type="term" value="P:carbohydrate metabolic process"/>
    <property type="evidence" value="ECO:0007669"/>
    <property type="project" value="InterPro"/>
</dbReference>
<dbReference type="Proteomes" id="UP000215595">
    <property type="component" value="Unassembled WGS sequence"/>
</dbReference>
<dbReference type="EMBL" id="NCEB01000023">
    <property type="protein sequence ID" value="OYX32345.1"/>
    <property type="molecule type" value="Genomic_DNA"/>
</dbReference>
<name>A0A258FII0_9CAUL</name>
<evidence type="ECO:0000259" key="1">
    <source>
        <dbReference type="SMART" id="SM00642"/>
    </source>
</evidence>
<dbReference type="Pfam" id="PF00128">
    <property type="entry name" value="Alpha-amylase"/>
    <property type="match status" value="1"/>
</dbReference>
<dbReference type="Gene3D" id="1.10.1740.10">
    <property type="match status" value="1"/>
</dbReference>
<dbReference type="InterPro" id="IPR045857">
    <property type="entry name" value="O16G_dom_2"/>
</dbReference>
<accession>A0A258FII0</accession>
<dbReference type="PANTHER" id="PTHR10357:SF213">
    <property type="entry name" value="ALPHA AMYLASE CATALYTIC REGION"/>
    <property type="match status" value="1"/>
</dbReference>
<feature type="non-terminal residue" evidence="2">
    <location>
        <position position="560"/>
    </location>
</feature>
<comment type="caution">
    <text evidence="2">The sequence shown here is derived from an EMBL/GenBank/DDBJ whole genome shotgun (WGS) entry which is preliminary data.</text>
</comment>
<organism evidence="2 3">
    <name type="scientific">Brevundimonas subvibrioides</name>
    <dbReference type="NCBI Taxonomy" id="74313"/>
    <lineage>
        <taxon>Bacteria</taxon>
        <taxon>Pseudomonadati</taxon>
        <taxon>Pseudomonadota</taxon>
        <taxon>Alphaproteobacteria</taxon>
        <taxon>Caulobacterales</taxon>
        <taxon>Caulobacteraceae</taxon>
        <taxon>Brevundimonas</taxon>
    </lineage>
</organism>
<dbReference type="SMART" id="SM00642">
    <property type="entry name" value="Aamy"/>
    <property type="match status" value="1"/>
</dbReference>
<evidence type="ECO:0000313" key="3">
    <source>
        <dbReference type="Proteomes" id="UP000215595"/>
    </source>
</evidence>
<proteinExistence type="predicted"/>
<reference evidence="2 3" key="1">
    <citation type="submission" date="2017-03" db="EMBL/GenBank/DDBJ databases">
        <title>Lifting the veil on microbial sulfur biogeochemistry in mining wastewaters.</title>
        <authorList>
            <person name="Kantor R.S."/>
            <person name="Colenbrander Nelson T."/>
            <person name="Marshall S."/>
            <person name="Bennett D."/>
            <person name="Apte S."/>
            <person name="Camacho D."/>
            <person name="Thomas B.C."/>
            <person name="Warren L.A."/>
            <person name="Banfield J.F."/>
        </authorList>
    </citation>
    <scope>NUCLEOTIDE SEQUENCE [LARGE SCALE GENOMIC DNA]</scope>
    <source>
        <strain evidence="2">32-69-9</strain>
    </source>
</reference>
<dbReference type="InterPro" id="IPR006047">
    <property type="entry name" value="GH13_cat_dom"/>
</dbReference>
<dbReference type="PANTHER" id="PTHR10357">
    <property type="entry name" value="ALPHA-AMYLASE FAMILY MEMBER"/>
    <property type="match status" value="1"/>
</dbReference>
<dbReference type="SUPFAM" id="SSF51445">
    <property type="entry name" value="(Trans)glycosidases"/>
    <property type="match status" value="1"/>
</dbReference>
<dbReference type="Gene3D" id="3.20.20.80">
    <property type="entry name" value="Glycosidases"/>
    <property type="match status" value="1"/>
</dbReference>
<feature type="domain" description="Glycosyl hydrolase family 13 catalytic" evidence="1">
    <location>
        <begin position="87"/>
        <end position="531"/>
    </location>
</feature>
<gene>
    <name evidence="2" type="ORF">B7Z01_11295</name>
</gene>
<dbReference type="Gene3D" id="3.90.400.10">
    <property type="entry name" value="Oligo-1,6-glucosidase, Domain 2"/>
    <property type="match status" value="1"/>
</dbReference>